<feature type="transmembrane region" description="Helical" evidence="1">
    <location>
        <begin position="65"/>
        <end position="92"/>
    </location>
</feature>
<organism evidence="2 3">
    <name type="scientific">Sulfitobacter geojensis</name>
    <dbReference type="NCBI Taxonomy" id="1342299"/>
    <lineage>
        <taxon>Bacteria</taxon>
        <taxon>Pseudomonadati</taxon>
        <taxon>Pseudomonadota</taxon>
        <taxon>Alphaproteobacteria</taxon>
        <taxon>Rhodobacterales</taxon>
        <taxon>Roseobacteraceae</taxon>
        <taxon>Sulfitobacter</taxon>
    </lineage>
</organism>
<feature type="transmembrane region" description="Helical" evidence="1">
    <location>
        <begin position="112"/>
        <end position="135"/>
    </location>
</feature>
<evidence type="ECO:0000313" key="3">
    <source>
        <dbReference type="Proteomes" id="UP000732193"/>
    </source>
</evidence>
<dbReference type="RefSeq" id="WP_203243479.1">
    <property type="nucleotide sequence ID" value="NZ_JAFBRH010000008.1"/>
</dbReference>
<proteinExistence type="predicted"/>
<keyword evidence="1" id="KW-0472">Membrane</keyword>
<sequence>MLTFIGNHPMRSGLIVALAVSVPHLLLPMDWSVAAAALTLAFIAGIYVGFTVIHGQEQAFVSEVSVAITFGVLALGGLVIAPWIIPFGLAGHAVWDMLHYRKSHFLTDVPKWYVPFCIIIDVILAAVLAISWGLWR</sequence>
<protein>
    <submittedName>
        <fullName evidence="2">Uncharacterized protein</fullName>
    </submittedName>
</protein>
<keyword evidence="1" id="KW-1133">Transmembrane helix</keyword>
<evidence type="ECO:0000256" key="1">
    <source>
        <dbReference type="SAM" id="Phobius"/>
    </source>
</evidence>
<gene>
    <name evidence="2" type="ORF">JQV55_19405</name>
</gene>
<dbReference type="Proteomes" id="UP000732193">
    <property type="component" value="Unassembled WGS sequence"/>
</dbReference>
<keyword evidence="3" id="KW-1185">Reference proteome</keyword>
<evidence type="ECO:0000313" key="2">
    <source>
        <dbReference type="EMBL" id="MBM1715746.1"/>
    </source>
</evidence>
<dbReference type="EMBL" id="JAFBRM010000009">
    <property type="protein sequence ID" value="MBM1715746.1"/>
    <property type="molecule type" value="Genomic_DNA"/>
</dbReference>
<dbReference type="AlphaFoldDB" id="A0AAE2W1G5"/>
<comment type="caution">
    <text evidence="2">The sequence shown here is derived from an EMBL/GenBank/DDBJ whole genome shotgun (WGS) entry which is preliminary data.</text>
</comment>
<name>A0AAE2W1G5_9RHOB</name>
<accession>A0AAE2W1G5</accession>
<feature type="transmembrane region" description="Helical" evidence="1">
    <location>
        <begin position="33"/>
        <end position="53"/>
    </location>
</feature>
<reference evidence="2 3" key="1">
    <citation type="submission" date="2021-01" db="EMBL/GenBank/DDBJ databases">
        <title>Diatom-associated Roseobacters Show Island Model of Population Structure.</title>
        <authorList>
            <person name="Qu L."/>
            <person name="Feng X."/>
            <person name="Chen Y."/>
            <person name="Li L."/>
            <person name="Wang X."/>
            <person name="Hu Z."/>
            <person name="Wang H."/>
            <person name="Luo H."/>
        </authorList>
    </citation>
    <scope>NUCLEOTIDE SEQUENCE [LARGE SCALE GENOMIC DNA]</scope>
    <source>
        <strain evidence="2 3">TR60-84</strain>
    </source>
</reference>
<keyword evidence="1" id="KW-0812">Transmembrane</keyword>